<evidence type="ECO:0000256" key="1">
    <source>
        <dbReference type="SAM" id="MobiDB-lite"/>
    </source>
</evidence>
<dbReference type="PROSITE" id="PS50003">
    <property type="entry name" value="PH_DOMAIN"/>
    <property type="match status" value="1"/>
</dbReference>
<protein>
    <recommendedName>
        <fullName evidence="6">SEC7 domain-containing protein</fullName>
    </recommendedName>
</protein>
<dbReference type="Pfam" id="PF00169">
    <property type="entry name" value="PH"/>
    <property type="match status" value="1"/>
</dbReference>
<feature type="compositionally biased region" description="Basic and acidic residues" evidence="1">
    <location>
        <begin position="775"/>
        <end position="791"/>
    </location>
</feature>
<accession>A0AB34JCQ3</accession>
<dbReference type="InterPro" id="IPR011993">
    <property type="entry name" value="PH-like_dom_sf"/>
</dbReference>
<dbReference type="AlphaFoldDB" id="A0AB34JCQ3"/>
<dbReference type="PROSITE" id="PS50190">
    <property type="entry name" value="SEC7"/>
    <property type="match status" value="1"/>
</dbReference>
<proteinExistence type="predicted"/>
<dbReference type="GO" id="GO:0032012">
    <property type="term" value="P:regulation of ARF protein signal transduction"/>
    <property type="evidence" value="ECO:0007669"/>
    <property type="project" value="InterPro"/>
</dbReference>
<evidence type="ECO:0000259" key="3">
    <source>
        <dbReference type="PROSITE" id="PS50190"/>
    </source>
</evidence>
<evidence type="ECO:0000259" key="2">
    <source>
        <dbReference type="PROSITE" id="PS50003"/>
    </source>
</evidence>
<dbReference type="Pfam" id="PF01369">
    <property type="entry name" value="Sec7"/>
    <property type="match status" value="1"/>
</dbReference>
<dbReference type="InterPro" id="IPR000904">
    <property type="entry name" value="Sec7_dom"/>
</dbReference>
<feature type="compositionally biased region" description="Low complexity" evidence="1">
    <location>
        <begin position="559"/>
        <end position="571"/>
    </location>
</feature>
<feature type="region of interest" description="Disordered" evidence="1">
    <location>
        <begin position="536"/>
        <end position="623"/>
    </location>
</feature>
<dbReference type="Gene3D" id="2.30.29.30">
    <property type="entry name" value="Pleckstrin-homology domain (PH domain)/Phosphotyrosine-binding domain (PTB)"/>
    <property type="match status" value="1"/>
</dbReference>
<dbReference type="InterPro" id="IPR035999">
    <property type="entry name" value="Sec7_dom_sf"/>
</dbReference>
<feature type="region of interest" description="Disordered" evidence="1">
    <location>
        <begin position="1"/>
        <end position="22"/>
    </location>
</feature>
<keyword evidence="5" id="KW-1185">Reference proteome</keyword>
<dbReference type="SUPFAM" id="SSF48425">
    <property type="entry name" value="Sec7 domain"/>
    <property type="match status" value="1"/>
</dbReference>
<comment type="caution">
    <text evidence="4">The sequence shown here is derived from an EMBL/GenBank/DDBJ whole genome shotgun (WGS) entry which is preliminary data.</text>
</comment>
<gene>
    <name evidence="4" type="ORF">AB1Y20_022963</name>
</gene>
<feature type="region of interest" description="Disordered" evidence="1">
    <location>
        <begin position="489"/>
        <end position="522"/>
    </location>
</feature>
<name>A0AB34JCQ3_PRYPA</name>
<dbReference type="GO" id="GO:0005085">
    <property type="term" value="F:guanyl-nucleotide exchange factor activity"/>
    <property type="evidence" value="ECO:0007669"/>
    <property type="project" value="InterPro"/>
</dbReference>
<feature type="domain" description="SEC7" evidence="3">
    <location>
        <begin position="52"/>
        <end position="254"/>
    </location>
</feature>
<dbReference type="SMART" id="SM00222">
    <property type="entry name" value="Sec7"/>
    <property type="match status" value="1"/>
</dbReference>
<dbReference type="CDD" id="cd00171">
    <property type="entry name" value="Sec7"/>
    <property type="match status" value="1"/>
</dbReference>
<sequence>MLTSDASTESTPSIAECSSSEDLSVGRIGAEALGTSADSLAEASGPLWMEDPLEAKRNRSRPSIEGLARDPSFVRAVFSHASSPEKGIRALIEQGHLGEGGAADIASFFLRNDGKLDPSKVGDYLGGNDSVQREALQHVLSTIQLEGLPLDSALRKTISMIKLPGESQKIDRIIEQFAIQWLAANPGAVDHVDTAQIIAFSLVMLNVDAHNDNIKRERKMTLAQYKNNLRGICKDGSSPDADMLTGLYNRVCRHEWQVEERSQMRVLREGWLLKVSSKEALYSPRRVYGVLSMRVLFLYRDFDDQDPVAYLRLEGLCCKHFAQSPKRFELRLAGPEGGGVEGRMVKLSESPDGTFFKTLSKHVAFTFAADNEVEARAWVRALQEVTCDDVPIEPAVDITARSRSMSLAPSGPAGRGGEAISPFDAMRVRAVSTGGVSPLSVETPQTDAAGSGLYAEREMRTSLSRERYEVGASLKMLERKYVGVQQRLYPPGTAPELGSAERRRGPAGFVSASASNDSLPSCECASTALSEEASCACAPSTPTDSAPAEGASGDSVPIASTETETASSCASPPVTPTEGAACPPELQTEGAPTIDEPSEPSEPPSHEAGAPADQAAAPERRKSVFSMEEADVLGRAQMLTVEAATTAEAAAVAAGWLGSLPGSHGVASATQAAAQALVQATKVAALARGLEAAAQSSLSSSAEAVAQRVAMRAAQTEDLLLSKLLEVQRAQRQMAHEIEELHLALRDREEHISALQRELAGHRAPCPSEVTQSEPARESEAPSRRGAEVENGKAVATEWETKLEIARAEAAREATDRVRAEAAEALRVARMEAIADKTAAVAAAVAAARSAERLAEQAPGPVKLNLSVKGSSICASCNGQMQRL</sequence>
<evidence type="ECO:0000313" key="5">
    <source>
        <dbReference type="Proteomes" id="UP001515480"/>
    </source>
</evidence>
<evidence type="ECO:0008006" key="6">
    <source>
        <dbReference type="Google" id="ProtNLM"/>
    </source>
</evidence>
<dbReference type="SUPFAM" id="SSF50729">
    <property type="entry name" value="PH domain-like"/>
    <property type="match status" value="1"/>
</dbReference>
<dbReference type="Proteomes" id="UP001515480">
    <property type="component" value="Unassembled WGS sequence"/>
</dbReference>
<dbReference type="InterPro" id="IPR023394">
    <property type="entry name" value="Sec7_C_sf"/>
</dbReference>
<dbReference type="InterPro" id="IPR001849">
    <property type="entry name" value="PH_domain"/>
</dbReference>
<feature type="region of interest" description="Disordered" evidence="1">
    <location>
        <begin position="759"/>
        <end position="793"/>
    </location>
</feature>
<dbReference type="Gene3D" id="1.10.1000.11">
    <property type="entry name" value="Arf Nucleotide-binding Site Opener,domain 2"/>
    <property type="match status" value="1"/>
</dbReference>
<organism evidence="4 5">
    <name type="scientific">Prymnesium parvum</name>
    <name type="common">Toxic golden alga</name>
    <dbReference type="NCBI Taxonomy" id="97485"/>
    <lineage>
        <taxon>Eukaryota</taxon>
        <taxon>Haptista</taxon>
        <taxon>Haptophyta</taxon>
        <taxon>Prymnesiophyceae</taxon>
        <taxon>Prymnesiales</taxon>
        <taxon>Prymnesiaceae</taxon>
        <taxon>Prymnesium</taxon>
    </lineage>
</organism>
<dbReference type="Gene3D" id="1.10.220.20">
    <property type="match status" value="1"/>
</dbReference>
<dbReference type="EMBL" id="JBGBPQ010000009">
    <property type="protein sequence ID" value="KAL1519441.1"/>
    <property type="molecule type" value="Genomic_DNA"/>
</dbReference>
<dbReference type="CDD" id="cd00821">
    <property type="entry name" value="PH"/>
    <property type="match status" value="1"/>
</dbReference>
<reference evidence="4 5" key="1">
    <citation type="journal article" date="2024" name="Science">
        <title>Giant polyketide synthase enzymes in the biosynthesis of giant marine polyether toxins.</title>
        <authorList>
            <person name="Fallon T.R."/>
            <person name="Shende V.V."/>
            <person name="Wierzbicki I.H."/>
            <person name="Pendleton A.L."/>
            <person name="Watervoot N.F."/>
            <person name="Auber R.P."/>
            <person name="Gonzalez D.J."/>
            <person name="Wisecaver J.H."/>
            <person name="Moore B.S."/>
        </authorList>
    </citation>
    <scope>NUCLEOTIDE SEQUENCE [LARGE SCALE GENOMIC DNA]</scope>
    <source>
        <strain evidence="4 5">12B1</strain>
    </source>
</reference>
<feature type="compositionally biased region" description="Low complexity" evidence="1">
    <location>
        <begin position="608"/>
        <end position="617"/>
    </location>
</feature>
<dbReference type="PANTHER" id="PTHR10663">
    <property type="entry name" value="GUANYL-NUCLEOTIDE EXCHANGE FACTOR"/>
    <property type="match status" value="1"/>
</dbReference>
<feature type="domain" description="PH" evidence="2">
    <location>
        <begin position="265"/>
        <end position="387"/>
    </location>
</feature>
<evidence type="ECO:0000313" key="4">
    <source>
        <dbReference type="EMBL" id="KAL1519441.1"/>
    </source>
</evidence>
<dbReference type="SMART" id="SM00233">
    <property type="entry name" value="PH"/>
    <property type="match status" value="1"/>
</dbReference>